<evidence type="ECO:0000313" key="5">
    <source>
        <dbReference type="Proteomes" id="UP000094969"/>
    </source>
</evidence>
<dbReference type="Gene3D" id="3.40.50.1820">
    <property type="entry name" value="alpha/beta hydrolase"/>
    <property type="match status" value="1"/>
</dbReference>
<dbReference type="AlphaFoldDB" id="A0A1D7TWK9"/>
<dbReference type="EMBL" id="CP017147">
    <property type="protein sequence ID" value="AOO79476.1"/>
    <property type="molecule type" value="Genomic_DNA"/>
</dbReference>
<dbReference type="STRING" id="1526658.BHK69_02300"/>
<dbReference type="InterPro" id="IPR050228">
    <property type="entry name" value="Carboxylesterase_BioH"/>
</dbReference>
<gene>
    <name evidence="4" type="ORF">BHK69_02300</name>
</gene>
<evidence type="ECO:0000259" key="3">
    <source>
        <dbReference type="Pfam" id="PF12146"/>
    </source>
</evidence>
<feature type="transmembrane region" description="Helical" evidence="2">
    <location>
        <begin position="85"/>
        <end position="103"/>
    </location>
</feature>
<feature type="active site" description="Charge relay system" evidence="1">
    <location>
        <position position="215"/>
    </location>
</feature>
<keyword evidence="2" id="KW-0472">Membrane</keyword>
<dbReference type="InterPro" id="IPR029058">
    <property type="entry name" value="AB_hydrolase_fold"/>
</dbReference>
<feature type="active site" description="Charge relay system" evidence="1">
    <location>
        <position position="244"/>
    </location>
</feature>
<proteinExistence type="predicted"/>
<name>A0A1D7TWK9_9HYPH</name>
<keyword evidence="2" id="KW-0812">Transmembrane</keyword>
<dbReference type="OrthoDB" id="8476759at2"/>
<dbReference type="PIRSF" id="PIRSF017388">
    <property type="entry name" value="Esterase_lipase"/>
    <property type="match status" value="1"/>
</dbReference>
<dbReference type="InterPro" id="IPR022742">
    <property type="entry name" value="Hydrolase_4"/>
</dbReference>
<evidence type="ECO:0000313" key="4">
    <source>
        <dbReference type="EMBL" id="AOO79476.1"/>
    </source>
</evidence>
<dbReference type="KEGG" id="bvv:BHK69_02300"/>
<reference evidence="4 5" key="1">
    <citation type="journal article" date="2015" name="Antonie Van Leeuwenhoek">
        <title>Bosea vaviloviae sp. nov., a new species of slow-growing rhizobia isolated from nodules of the relict species Vavilovia formosa (Stev.) Fed.</title>
        <authorList>
            <person name="Safronova V.I."/>
            <person name="Kuznetsova I.G."/>
            <person name="Sazanova A.L."/>
            <person name="Kimeklis A.K."/>
            <person name="Belimov A.A."/>
            <person name="Andronov E.E."/>
            <person name="Pinaev A.G."/>
            <person name="Chizhevskaya E.P."/>
            <person name="Pukhaev A.R."/>
            <person name="Popov K.P."/>
            <person name="Willems A."/>
            <person name="Tikhonovich I.A."/>
        </authorList>
    </citation>
    <scope>NUCLEOTIDE SEQUENCE [LARGE SCALE GENOMIC DNA]</scope>
    <source>
        <strain evidence="4 5">Vaf18</strain>
    </source>
</reference>
<evidence type="ECO:0000256" key="1">
    <source>
        <dbReference type="PIRSR" id="PIRSR017388-1"/>
    </source>
</evidence>
<dbReference type="SUPFAM" id="SSF53474">
    <property type="entry name" value="alpha/beta-Hydrolases"/>
    <property type="match status" value="1"/>
</dbReference>
<protein>
    <submittedName>
        <fullName evidence="4">Alpha/beta hydrolase</fullName>
    </submittedName>
</protein>
<organism evidence="4 5">
    <name type="scientific">Bosea vaviloviae</name>
    <dbReference type="NCBI Taxonomy" id="1526658"/>
    <lineage>
        <taxon>Bacteria</taxon>
        <taxon>Pseudomonadati</taxon>
        <taxon>Pseudomonadota</taxon>
        <taxon>Alphaproteobacteria</taxon>
        <taxon>Hyphomicrobiales</taxon>
        <taxon>Boseaceae</taxon>
        <taxon>Bosea</taxon>
    </lineage>
</organism>
<feature type="active site" description="Nucleophile" evidence="1">
    <location>
        <position position="92"/>
    </location>
</feature>
<dbReference type="PANTHER" id="PTHR43194">
    <property type="entry name" value="HYDROLASE ALPHA/BETA FOLD FAMILY"/>
    <property type="match status" value="1"/>
</dbReference>
<dbReference type="PANTHER" id="PTHR43194:SF5">
    <property type="entry name" value="PIMELOYL-[ACYL-CARRIER PROTEIN] METHYL ESTER ESTERASE"/>
    <property type="match status" value="1"/>
</dbReference>
<feature type="transmembrane region" description="Helical" evidence="2">
    <location>
        <begin position="118"/>
        <end position="137"/>
    </location>
</feature>
<keyword evidence="4" id="KW-0378">Hydrolase</keyword>
<evidence type="ECO:0000256" key="2">
    <source>
        <dbReference type="SAM" id="Phobius"/>
    </source>
</evidence>
<accession>A0A1D7TWK9</accession>
<dbReference type="InterPro" id="IPR012354">
    <property type="entry name" value="Esterase_lipase"/>
</dbReference>
<dbReference type="Pfam" id="PF12146">
    <property type="entry name" value="Hydrolase_4"/>
    <property type="match status" value="1"/>
</dbReference>
<dbReference type="RefSeq" id="WP_069688699.1">
    <property type="nucleotide sequence ID" value="NZ_CP017147.1"/>
</dbReference>
<keyword evidence="5" id="KW-1185">Reference proteome</keyword>
<keyword evidence="2" id="KW-1133">Transmembrane helix</keyword>
<sequence length="284" mass="30940">MPLADHSLRFSGNRTGFLLIHGLGGTPVELRLVARALHRIGGHTVHCPQLAGHCGSEADLLATNWQDWIASVETALDRMKTQCDTIIIGGLSMGAVMAMYIAAKRQDDIAGLALYAPTLWYDGWSIPWYSFLLKLLIDTPMGRRFRFVEREPYGIKDPRIRAMIVHAMGRGDSAVAGLLGTPSGAVKQMWGLIRETRRSMGTIRQPALIVHAREDDVASLANAIHIQRHLGGLVDTVVLDDCYHLVTIDRQNDVVIERSLGLAQRLTAAFAARGSAGACAVAAE</sequence>
<feature type="domain" description="Serine aminopeptidase S33" evidence="3">
    <location>
        <begin position="18"/>
        <end position="250"/>
    </location>
</feature>
<dbReference type="GO" id="GO:0052689">
    <property type="term" value="F:carboxylic ester hydrolase activity"/>
    <property type="evidence" value="ECO:0007669"/>
    <property type="project" value="InterPro"/>
</dbReference>
<dbReference type="Proteomes" id="UP000094969">
    <property type="component" value="Chromosome"/>
</dbReference>